<dbReference type="Proteomes" id="UP001589896">
    <property type="component" value="Unassembled WGS sequence"/>
</dbReference>
<dbReference type="PANTHER" id="PTHR33164:SF106">
    <property type="entry name" value="TRANSCRIPTIONAL REGULATORY PROTEIN"/>
    <property type="match status" value="1"/>
</dbReference>
<comment type="caution">
    <text evidence="2">The sequence shown here is derived from an EMBL/GenBank/DDBJ whole genome shotgun (WGS) entry which is preliminary data.</text>
</comment>
<name>A0ABV6RZ17_9GAMM</name>
<feature type="domain" description="HTH marR-type" evidence="1">
    <location>
        <begin position="18"/>
        <end position="147"/>
    </location>
</feature>
<dbReference type="Gene3D" id="1.10.10.10">
    <property type="entry name" value="Winged helix-like DNA-binding domain superfamily/Winged helix DNA-binding domain"/>
    <property type="match status" value="1"/>
</dbReference>
<dbReference type="InterPro" id="IPR039422">
    <property type="entry name" value="MarR/SlyA-like"/>
</dbReference>
<dbReference type="SMART" id="SM00347">
    <property type="entry name" value="HTH_MARR"/>
    <property type="match status" value="1"/>
</dbReference>
<dbReference type="RefSeq" id="WP_386676037.1">
    <property type="nucleotide sequence ID" value="NZ_JBHLTG010000011.1"/>
</dbReference>
<reference evidence="2 3" key="1">
    <citation type="submission" date="2024-09" db="EMBL/GenBank/DDBJ databases">
        <authorList>
            <person name="Sun Q."/>
            <person name="Mori K."/>
        </authorList>
    </citation>
    <scope>NUCLEOTIDE SEQUENCE [LARGE SCALE GENOMIC DNA]</scope>
    <source>
        <strain evidence="2 3">KCTC 23076</strain>
    </source>
</reference>
<sequence>METETAGTSQPQWNVAAPTILLREFLSVSEDFERRLGRELEVNPTDLAAMEHLIQSGPLSPSDIAARLGVTTAAATTIVDRLAKVGHVSRRSNEQDRRGVLVVPEPESVRRALGVIQPMVQAVDGALRDFDDAEQRAITAYLHRVLEIYRSYAYGNGPA</sequence>
<dbReference type="Pfam" id="PF01047">
    <property type="entry name" value="MarR"/>
    <property type="match status" value="1"/>
</dbReference>
<evidence type="ECO:0000313" key="2">
    <source>
        <dbReference type="EMBL" id="MFC0682221.1"/>
    </source>
</evidence>
<organism evidence="2 3">
    <name type="scientific">Lysobacter korlensis</name>
    <dbReference type="NCBI Taxonomy" id="553636"/>
    <lineage>
        <taxon>Bacteria</taxon>
        <taxon>Pseudomonadati</taxon>
        <taxon>Pseudomonadota</taxon>
        <taxon>Gammaproteobacteria</taxon>
        <taxon>Lysobacterales</taxon>
        <taxon>Lysobacteraceae</taxon>
        <taxon>Lysobacter</taxon>
    </lineage>
</organism>
<protein>
    <submittedName>
        <fullName evidence="2">MarR family winged helix-turn-helix transcriptional regulator</fullName>
    </submittedName>
</protein>
<accession>A0ABV6RZ17</accession>
<gene>
    <name evidence="2" type="ORF">ACFFGH_30690</name>
</gene>
<evidence type="ECO:0000259" key="1">
    <source>
        <dbReference type="PROSITE" id="PS50995"/>
    </source>
</evidence>
<dbReference type="InterPro" id="IPR000835">
    <property type="entry name" value="HTH_MarR-typ"/>
</dbReference>
<dbReference type="SUPFAM" id="SSF46785">
    <property type="entry name" value="Winged helix' DNA-binding domain"/>
    <property type="match status" value="1"/>
</dbReference>
<evidence type="ECO:0000313" key="3">
    <source>
        <dbReference type="Proteomes" id="UP001589896"/>
    </source>
</evidence>
<keyword evidence="3" id="KW-1185">Reference proteome</keyword>
<dbReference type="InterPro" id="IPR036388">
    <property type="entry name" value="WH-like_DNA-bd_sf"/>
</dbReference>
<proteinExistence type="predicted"/>
<dbReference type="PROSITE" id="PS50995">
    <property type="entry name" value="HTH_MARR_2"/>
    <property type="match status" value="1"/>
</dbReference>
<dbReference type="PANTHER" id="PTHR33164">
    <property type="entry name" value="TRANSCRIPTIONAL REGULATOR, MARR FAMILY"/>
    <property type="match status" value="1"/>
</dbReference>
<dbReference type="EMBL" id="JBHLTG010000011">
    <property type="protein sequence ID" value="MFC0682221.1"/>
    <property type="molecule type" value="Genomic_DNA"/>
</dbReference>
<dbReference type="InterPro" id="IPR036390">
    <property type="entry name" value="WH_DNA-bd_sf"/>
</dbReference>